<feature type="domain" description="Glabrous enhancer-binding protein-like DBD" evidence="2">
    <location>
        <begin position="2"/>
        <end position="94"/>
    </location>
</feature>
<dbReference type="InterPro" id="IPR007592">
    <property type="entry name" value="GEBP"/>
</dbReference>
<dbReference type="Proteomes" id="UP000827889">
    <property type="component" value="Chromosome 6"/>
</dbReference>
<dbReference type="KEGG" id="rarg:115757448"/>
<dbReference type="GO" id="GO:0005634">
    <property type="term" value="C:nucleus"/>
    <property type="evidence" value="ECO:0007669"/>
    <property type="project" value="TreeGrafter"/>
</dbReference>
<reference evidence="4" key="1">
    <citation type="submission" date="2025-08" db="UniProtKB">
        <authorList>
            <consortium name="RefSeq"/>
        </authorList>
    </citation>
    <scope>IDENTIFICATION</scope>
    <source>
        <tissue evidence="4">Leaf</tissue>
    </source>
</reference>
<sequence length="201" mass="23092">MFQRIWSDKDEIKLLQGMVEFLEEKKLRPMANVGAFKDFLHKKSVRFGFLANESQIYNKMRKMKVKFTNGCETGRIWRKPHDQKVAELSHVLWGGDGKTSKTPDGAGKVAADLPESPVEFEDGDWASVSSQLQLSSTGLEQKVLRIGMGMIGSSEIEELKEKWRQLRMSELQVDNDRAMLVNHQATLIMDGYRRADRRCRK</sequence>
<organism evidence="3 4">
    <name type="scientific">Rhodamnia argentea</name>
    <dbReference type="NCBI Taxonomy" id="178133"/>
    <lineage>
        <taxon>Eukaryota</taxon>
        <taxon>Viridiplantae</taxon>
        <taxon>Streptophyta</taxon>
        <taxon>Embryophyta</taxon>
        <taxon>Tracheophyta</taxon>
        <taxon>Spermatophyta</taxon>
        <taxon>Magnoliopsida</taxon>
        <taxon>eudicotyledons</taxon>
        <taxon>Gunneridae</taxon>
        <taxon>Pentapetalae</taxon>
        <taxon>rosids</taxon>
        <taxon>malvids</taxon>
        <taxon>Myrtales</taxon>
        <taxon>Myrtaceae</taxon>
        <taxon>Myrtoideae</taxon>
        <taxon>Myrteae</taxon>
        <taxon>Australasian group</taxon>
        <taxon>Rhodamnia</taxon>
    </lineage>
</organism>
<gene>
    <name evidence="4" type="primary">LOC115757448</name>
</gene>
<dbReference type="GeneID" id="115757448"/>
<dbReference type="PANTHER" id="PTHR31662">
    <property type="entry name" value="BNAANNG10740D PROTEIN-RELATED"/>
    <property type="match status" value="1"/>
</dbReference>
<dbReference type="GO" id="GO:0006355">
    <property type="term" value="P:regulation of DNA-templated transcription"/>
    <property type="evidence" value="ECO:0007669"/>
    <property type="project" value="InterPro"/>
</dbReference>
<proteinExistence type="inferred from homology"/>
<accession>A0A8B8R212</accession>
<protein>
    <submittedName>
        <fullName evidence="4">Probable transcription factor At4g00390</fullName>
    </submittedName>
</protein>
<dbReference type="OrthoDB" id="661680at2759"/>
<dbReference type="AlphaFoldDB" id="A0A8B8R212"/>
<comment type="similarity">
    <text evidence="1">Belongs to the GeBP family.</text>
</comment>
<dbReference type="Pfam" id="PF04504">
    <property type="entry name" value="GeBP-like_DBD"/>
    <property type="match status" value="1"/>
</dbReference>
<name>A0A8B8R212_9MYRT</name>
<dbReference type="RefSeq" id="XP_030553519.1">
    <property type="nucleotide sequence ID" value="XM_030697659.2"/>
</dbReference>
<evidence type="ECO:0000259" key="2">
    <source>
        <dbReference type="Pfam" id="PF04504"/>
    </source>
</evidence>
<evidence type="ECO:0000256" key="1">
    <source>
        <dbReference type="ARBA" id="ARBA00010820"/>
    </source>
</evidence>
<dbReference type="InterPro" id="IPR053932">
    <property type="entry name" value="GeBP-like_DBD"/>
</dbReference>
<evidence type="ECO:0000313" key="4">
    <source>
        <dbReference type="RefSeq" id="XP_030553519.1"/>
    </source>
</evidence>
<dbReference type="PANTHER" id="PTHR31662:SF33">
    <property type="entry name" value="DNA-BINDING STOREKEEPER PROTEIN TRANSCRIPTIONAL REGULATOR-LIKE PROTEIN"/>
    <property type="match status" value="1"/>
</dbReference>
<keyword evidence="3" id="KW-1185">Reference proteome</keyword>
<evidence type="ECO:0000313" key="3">
    <source>
        <dbReference type="Proteomes" id="UP000827889"/>
    </source>
</evidence>